<dbReference type="AlphaFoldDB" id="S7PQI2"/>
<dbReference type="HOGENOM" id="CLU_004966_4_0_1"/>
<protein>
    <recommendedName>
        <fullName evidence="5">CxC5 like cysteine cluster associated with KDZ domain-containing protein</fullName>
    </recommendedName>
</protein>
<evidence type="ECO:0000259" key="2">
    <source>
        <dbReference type="Pfam" id="PF18721"/>
    </source>
</evidence>
<reference evidence="3 4" key="1">
    <citation type="journal article" date="2012" name="Science">
        <title>The Paleozoic origin of enzymatic lignin decomposition reconstructed from 31 fungal genomes.</title>
        <authorList>
            <person name="Floudas D."/>
            <person name="Binder M."/>
            <person name="Riley R."/>
            <person name="Barry K."/>
            <person name="Blanchette R.A."/>
            <person name="Henrissat B."/>
            <person name="Martinez A.T."/>
            <person name="Otillar R."/>
            <person name="Spatafora J.W."/>
            <person name="Yadav J.S."/>
            <person name="Aerts A."/>
            <person name="Benoit I."/>
            <person name="Boyd A."/>
            <person name="Carlson A."/>
            <person name="Copeland A."/>
            <person name="Coutinho P.M."/>
            <person name="de Vries R.P."/>
            <person name="Ferreira P."/>
            <person name="Findley K."/>
            <person name="Foster B."/>
            <person name="Gaskell J."/>
            <person name="Glotzer D."/>
            <person name="Gorecki P."/>
            <person name="Heitman J."/>
            <person name="Hesse C."/>
            <person name="Hori C."/>
            <person name="Igarashi K."/>
            <person name="Jurgens J.A."/>
            <person name="Kallen N."/>
            <person name="Kersten P."/>
            <person name="Kohler A."/>
            <person name="Kuees U."/>
            <person name="Kumar T.K.A."/>
            <person name="Kuo A."/>
            <person name="LaButti K."/>
            <person name="Larrondo L.F."/>
            <person name="Lindquist E."/>
            <person name="Ling A."/>
            <person name="Lombard V."/>
            <person name="Lucas S."/>
            <person name="Lundell T."/>
            <person name="Martin R."/>
            <person name="McLaughlin D.J."/>
            <person name="Morgenstern I."/>
            <person name="Morin E."/>
            <person name="Murat C."/>
            <person name="Nagy L.G."/>
            <person name="Nolan M."/>
            <person name="Ohm R.A."/>
            <person name="Patyshakuliyeva A."/>
            <person name="Rokas A."/>
            <person name="Ruiz-Duenas F.J."/>
            <person name="Sabat G."/>
            <person name="Salamov A."/>
            <person name="Samejima M."/>
            <person name="Schmutz J."/>
            <person name="Slot J.C."/>
            <person name="St John F."/>
            <person name="Stenlid J."/>
            <person name="Sun H."/>
            <person name="Sun S."/>
            <person name="Syed K."/>
            <person name="Tsang A."/>
            <person name="Wiebenga A."/>
            <person name="Young D."/>
            <person name="Pisabarro A."/>
            <person name="Eastwood D.C."/>
            <person name="Martin F."/>
            <person name="Cullen D."/>
            <person name="Grigoriev I.V."/>
            <person name="Hibbett D.S."/>
        </authorList>
    </citation>
    <scope>NUCLEOTIDE SEQUENCE [LARGE SCALE GENOMIC DNA]</scope>
    <source>
        <strain evidence="3 4">ATCC 11539</strain>
    </source>
</reference>
<dbReference type="EMBL" id="KB469375">
    <property type="protein sequence ID" value="EPQ50066.1"/>
    <property type="molecule type" value="Genomic_DNA"/>
</dbReference>
<sequence>MDDSAARFKRILADSPELSATLSLSDIVRFVDIVRWKKDDIAAIQPSFISGPPEYLPLSYHKFLMDCFSLEHETAKSLWVKYRTLAWEDHESNNSMELEARAKSLIQLFLKHGLQHGIGTLPLSRICMDSACSRELQSTPGVFRSRELVEPLSYKAVFLTRDLGPLPVYCTSLYCRQCNTRYYPNFYVHDQATTRTYYADVPDIIQSAQHVFISRELCELFITLKVVSWTSATNCAKLYNLALGNPSITPLLPSDWPIKFALDAERVWEAFFLYSLLLDHHEHGELLILPHNSSSQFERLRPAIQARNKQMAGPGQPEWNHACNLCCWVSQDEDGNMTAVRSVVTDGVAIGHPCCGVHDCKEPLPSTKGARYCKTHTCKETECAVVACGRPAQPGFDTCDEDDHRALETHKSQEGKAMFQLKRRLERLRTSQVHDSLPTTADSLEHTMIEPIEGTGVGEDTETEVSNTDILCDGKPSTGNRKIVAQFGRRRTHNEELCVCSCGVVIGRATFFGSEAPNGVREFLMTLFPTKRSLPEVLWHDNNCRIRAMLEGDPPDLQSYFEECAMPVDVFHFKSKHKETDIICNTYCNPASWPELHTEDGKWRFNSSAAEQTNAWFGGYQAIVREMDVDRYKLFLDETNRRCTCETAVRIYA</sequence>
<dbReference type="Pfam" id="PF18721">
    <property type="entry name" value="CxC6"/>
    <property type="match status" value="1"/>
</dbReference>
<dbReference type="KEGG" id="gtr:GLOTRDRAFT_108722"/>
<accession>S7PQI2</accession>
<dbReference type="eggNOG" id="ENOG502S1HF">
    <property type="taxonomic scope" value="Eukaryota"/>
</dbReference>
<dbReference type="OMA" id="PEHRAIE"/>
<dbReference type="RefSeq" id="XP_007871477.1">
    <property type="nucleotide sequence ID" value="XM_007873286.1"/>
</dbReference>
<feature type="domain" description="CxC6 like cysteine cluster associated with KDZ" evidence="2">
    <location>
        <begin position="344"/>
        <end position="410"/>
    </location>
</feature>
<evidence type="ECO:0000313" key="3">
    <source>
        <dbReference type="EMBL" id="EPQ50066.1"/>
    </source>
</evidence>
<dbReference type="Pfam" id="PF18718">
    <property type="entry name" value="CxC5"/>
    <property type="match status" value="1"/>
</dbReference>
<evidence type="ECO:0000313" key="4">
    <source>
        <dbReference type="Proteomes" id="UP000030669"/>
    </source>
</evidence>
<dbReference type="STRING" id="670483.S7PQI2"/>
<proteinExistence type="predicted"/>
<name>S7PQI2_GLOTA</name>
<gene>
    <name evidence="3" type="ORF">GLOTRDRAFT_108722</name>
</gene>
<evidence type="ECO:0000259" key="1">
    <source>
        <dbReference type="Pfam" id="PF18718"/>
    </source>
</evidence>
<keyword evidence="4" id="KW-1185">Reference proteome</keyword>
<dbReference type="OrthoDB" id="2501483at2759"/>
<dbReference type="InterPro" id="IPR041539">
    <property type="entry name" value="CxC5"/>
</dbReference>
<evidence type="ECO:0008006" key="5">
    <source>
        <dbReference type="Google" id="ProtNLM"/>
    </source>
</evidence>
<feature type="domain" description="CxC5 like cysteine cluster associated with KDZ" evidence="1">
    <location>
        <begin position="121"/>
        <end position="242"/>
    </location>
</feature>
<dbReference type="InterPro" id="IPR040898">
    <property type="entry name" value="CxC6"/>
</dbReference>
<dbReference type="Proteomes" id="UP000030669">
    <property type="component" value="Unassembled WGS sequence"/>
</dbReference>
<dbReference type="GeneID" id="19298929"/>
<organism evidence="3 4">
    <name type="scientific">Gloeophyllum trabeum (strain ATCC 11539 / FP-39264 / Madison 617)</name>
    <name type="common">Brown rot fungus</name>
    <dbReference type="NCBI Taxonomy" id="670483"/>
    <lineage>
        <taxon>Eukaryota</taxon>
        <taxon>Fungi</taxon>
        <taxon>Dikarya</taxon>
        <taxon>Basidiomycota</taxon>
        <taxon>Agaricomycotina</taxon>
        <taxon>Agaricomycetes</taxon>
        <taxon>Gloeophyllales</taxon>
        <taxon>Gloeophyllaceae</taxon>
        <taxon>Gloeophyllum</taxon>
    </lineage>
</organism>